<evidence type="ECO:0000256" key="2">
    <source>
        <dbReference type="ARBA" id="ARBA00022737"/>
    </source>
</evidence>
<evidence type="ECO:0008006" key="6">
    <source>
        <dbReference type="Google" id="ProtNLM"/>
    </source>
</evidence>
<dbReference type="InterPro" id="IPR052415">
    <property type="entry name" value="Diphthine_MTase"/>
</dbReference>
<dbReference type="InterPro" id="IPR036322">
    <property type="entry name" value="WD40_repeat_dom_sf"/>
</dbReference>
<dbReference type="PANTHER" id="PTHR46042:SF1">
    <property type="entry name" value="DIPHTHINE METHYLTRANSFERASE"/>
    <property type="match status" value="1"/>
</dbReference>
<dbReference type="GO" id="GO:0061685">
    <property type="term" value="F:diphthine methylesterase activity"/>
    <property type="evidence" value="ECO:0007669"/>
    <property type="project" value="TreeGrafter"/>
</dbReference>
<evidence type="ECO:0000256" key="1">
    <source>
        <dbReference type="ARBA" id="ARBA00022574"/>
    </source>
</evidence>
<dbReference type="Gene3D" id="2.130.10.10">
    <property type="entry name" value="YVTN repeat-like/Quinoprotein amine dehydrogenase"/>
    <property type="match status" value="1"/>
</dbReference>
<evidence type="ECO:0000256" key="3">
    <source>
        <dbReference type="ARBA" id="ARBA00043952"/>
    </source>
</evidence>
<proteinExistence type="predicted"/>
<keyword evidence="1" id="KW-0853">WD repeat</keyword>
<dbReference type="GO" id="GO:0017183">
    <property type="term" value="P:protein histidyl modification to diphthamide"/>
    <property type="evidence" value="ECO:0007669"/>
    <property type="project" value="TreeGrafter"/>
</dbReference>
<keyword evidence="2" id="KW-0677">Repeat</keyword>
<comment type="caution">
    <text evidence="4">The sequence shown here is derived from an EMBL/GenBank/DDBJ whole genome shotgun (WGS) entry which is preliminary data.</text>
</comment>
<dbReference type="AlphaFoldDB" id="A0AAJ0F3H6"/>
<name>A0AAJ0F3H6_9PEZI</name>
<dbReference type="SUPFAM" id="SSF50978">
    <property type="entry name" value="WD40 repeat-like"/>
    <property type="match status" value="1"/>
</dbReference>
<reference evidence="4" key="1">
    <citation type="submission" date="2023-06" db="EMBL/GenBank/DDBJ databases">
        <title>Genome-scale phylogeny and comparative genomics of the fungal order Sordariales.</title>
        <authorList>
            <consortium name="Lawrence Berkeley National Laboratory"/>
            <person name="Hensen N."/>
            <person name="Bonometti L."/>
            <person name="Westerberg I."/>
            <person name="Brannstrom I.O."/>
            <person name="Guillou S."/>
            <person name="Cros-Aarteil S."/>
            <person name="Calhoun S."/>
            <person name="Haridas S."/>
            <person name="Kuo A."/>
            <person name="Mondo S."/>
            <person name="Pangilinan J."/>
            <person name="Riley R."/>
            <person name="Labutti K."/>
            <person name="Andreopoulos B."/>
            <person name="Lipzen A."/>
            <person name="Chen C."/>
            <person name="Yanf M."/>
            <person name="Daum C."/>
            <person name="Ng V."/>
            <person name="Clum A."/>
            <person name="Steindorff A."/>
            <person name="Ohm R."/>
            <person name="Martin F."/>
            <person name="Silar P."/>
            <person name="Natvig D."/>
            <person name="Lalanne C."/>
            <person name="Gautier V."/>
            <person name="Ament-Velasquez S.L."/>
            <person name="Kruys A."/>
            <person name="Hutchinson M.I."/>
            <person name="Powell A.J."/>
            <person name="Barry K."/>
            <person name="Miller A.N."/>
            <person name="Grigoriev I.V."/>
            <person name="Debuchy R."/>
            <person name="Gladieux P."/>
            <person name="Thoren M.H."/>
            <person name="Johannesson H."/>
        </authorList>
    </citation>
    <scope>NUCLEOTIDE SEQUENCE</scope>
    <source>
        <strain evidence="4">PSN4</strain>
    </source>
</reference>
<dbReference type="GO" id="GO:0005737">
    <property type="term" value="C:cytoplasm"/>
    <property type="evidence" value="ECO:0007669"/>
    <property type="project" value="TreeGrafter"/>
</dbReference>
<protein>
    <recommendedName>
        <fullName evidence="6">Diphthine methyltransferase</fullName>
    </recommendedName>
</protein>
<keyword evidence="5" id="KW-1185">Reference proteome</keyword>
<accession>A0AAJ0F3H6</accession>
<dbReference type="EMBL" id="MU839837">
    <property type="protein sequence ID" value="KAK1753476.1"/>
    <property type="molecule type" value="Genomic_DNA"/>
</dbReference>
<dbReference type="PANTHER" id="PTHR46042">
    <property type="entry name" value="DIPHTHINE METHYLTRANSFERASE"/>
    <property type="match status" value="1"/>
</dbReference>
<evidence type="ECO:0000313" key="4">
    <source>
        <dbReference type="EMBL" id="KAK1753476.1"/>
    </source>
</evidence>
<sequence>MGQIMAASAANPRTSMQSLRLDLPPSCVEFCPADPAYFLVGTYNLEKSESLAPEDGEADGPKLESQVQTQSRNGSLIVFQLVNKAIIHLQTEQQSSAVLDLHFNPNPGWQNISAVVSSTATLSLFELSPLQDKPLKALSTANMAILTRGEYNPPPGTELLFLSCCWHPTRADTITISTSAGNVHLVNLGRDGRDWTLHPNPVLTHSLEAWCVAISPYLDPSQQPDNQAFTIFSGGDDSVLHYRTCSIVPASETTSLEYRLDGYTSTIKRDHNAGVTAILPLGLQEGVSELVITGSYDDHIRLFAVASAAAACTPRPAKLLAESDLAGGVWRLKLIDLKHSPADGVFYRLRILASCMHAGVRVVELVKTTDGDWEFLTVGSFEEHKSMNYGTDYQTDHDGKLCVISTSFYDKLLCLWEL</sequence>
<dbReference type="InterPro" id="IPR015943">
    <property type="entry name" value="WD40/YVTN_repeat-like_dom_sf"/>
</dbReference>
<comment type="pathway">
    <text evidence="3">Protein modification.</text>
</comment>
<dbReference type="Proteomes" id="UP001239445">
    <property type="component" value="Unassembled WGS sequence"/>
</dbReference>
<organism evidence="4 5">
    <name type="scientific">Echria macrotheca</name>
    <dbReference type="NCBI Taxonomy" id="438768"/>
    <lineage>
        <taxon>Eukaryota</taxon>
        <taxon>Fungi</taxon>
        <taxon>Dikarya</taxon>
        <taxon>Ascomycota</taxon>
        <taxon>Pezizomycotina</taxon>
        <taxon>Sordariomycetes</taxon>
        <taxon>Sordariomycetidae</taxon>
        <taxon>Sordariales</taxon>
        <taxon>Schizotheciaceae</taxon>
        <taxon>Echria</taxon>
    </lineage>
</organism>
<evidence type="ECO:0000313" key="5">
    <source>
        <dbReference type="Proteomes" id="UP001239445"/>
    </source>
</evidence>
<gene>
    <name evidence="4" type="ORF">QBC47DRAFT_386484</name>
</gene>